<evidence type="ECO:0000256" key="1">
    <source>
        <dbReference type="ARBA" id="ARBA00004613"/>
    </source>
</evidence>
<dbReference type="GO" id="GO:0005576">
    <property type="term" value="C:extracellular region"/>
    <property type="evidence" value="ECO:0007669"/>
    <property type="project" value="UniProtKB-SubCell"/>
</dbReference>
<comment type="caution">
    <text evidence="9">The sequence shown here is derived from an EMBL/GenBank/DDBJ whole genome shotgun (WGS) entry which is preliminary data.</text>
</comment>
<protein>
    <recommendedName>
        <fullName evidence="8">Phospholipase/carboxylesterase/thioesterase domain-containing protein</fullName>
    </recommendedName>
</protein>
<dbReference type="EMBL" id="JAEKNQ010000015">
    <property type="protein sequence ID" value="MBJ7602168.1"/>
    <property type="molecule type" value="Genomic_DNA"/>
</dbReference>
<dbReference type="InterPro" id="IPR043595">
    <property type="entry name" value="FaeB/C/D"/>
</dbReference>
<keyword evidence="3" id="KW-0858">Xylan degradation</keyword>
<keyword evidence="2" id="KW-0964">Secreted</keyword>
<gene>
    <name evidence="9" type="ORF">JF888_03075</name>
</gene>
<keyword evidence="6" id="KW-0119">Carbohydrate metabolism</keyword>
<evidence type="ECO:0000313" key="10">
    <source>
        <dbReference type="Proteomes" id="UP000620075"/>
    </source>
</evidence>
<dbReference type="GO" id="GO:0045493">
    <property type="term" value="P:xylan catabolic process"/>
    <property type="evidence" value="ECO:0007669"/>
    <property type="project" value="UniProtKB-KW"/>
</dbReference>
<dbReference type="GO" id="GO:0030600">
    <property type="term" value="F:feruloyl esterase activity"/>
    <property type="evidence" value="ECO:0007669"/>
    <property type="project" value="InterPro"/>
</dbReference>
<reference evidence="9 10" key="1">
    <citation type="submission" date="2020-10" db="EMBL/GenBank/DDBJ databases">
        <title>Ca. Dormibacterota MAGs.</title>
        <authorList>
            <person name="Montgomery K."/>
        </authorList>
    </citation>
    <scope>NUCLEOTIDE SEQUENCE [LARGE SCALE GENOMIC DNA]</scope>
    <source>
        <strain evidence="9">SC8811_S16_3</strain>
    </source>
</reference>
<dbReference type="Proteomes" id="UP000620075">
    <property type="component" value="Unassembled WGS sequence"/>
</dbReference>
<evidence type="ECO:0000313" key="9">
    <source>
        <dbReference type="EMBL" id="MBJ7602168.1"/>
    </source>
</evidence>
<dbReference type="PANTHER" id="PTHR38050:SF2">
    <property type="entry name" value="FERULOYL ESTERASE C-RELATED"/>
    <property type="match status" value="1"/>
</dbReference>
<evidence type="ECO:0000256" key="4">
    <source>
        <dbReference type="ARBA" id="ARBA00022729"/>
    </source>
</evidence>
<dbReference type="AlphaFoldDB" id="A0A934KGG6"/>
<comment type="subcellular location">
    <subcellularLocation>
        <location evidence="1">Secreted</location>
    </subcellularLocation>
</comment>
<name>A0A934KGG6_9BACT</name>
<dbReference type="Gene3D" id="3.40.50.1820">
    <property type="entry name" value="alpha/beta hydrolase"/>
    <property type="match status" value="1"/>
</dbReference>
<evidence type="ECO:0000256" key="2">
    <source>
        <dbReference type="ARBA" id="ARBA00022525"/>
    </source>
</evidence>
<evidence type="ECO:0000259" key="8">
    <source>
        <dbReference type="Pfam" id="PF02230"/>
    </source>
</evidence>
<dbReference type="SUPFAM" id="SSF53474">
    <property type="entry name" value="alpha/beta-Hydrolases"/>
    <property type="match status" value="1"/>
</dbReference>
<dbReference type="Pfam" id="PF02230">
    <property type="entry name" value="Abhydrolase_2"/>
    <property type="match status" value="1"/>
</dbReference>
<accession>A0A934KGG6</accession>
<feature type="non-terminal residue" evidence="9">
    <location>
        <position position="1"/>
    </location>
</feature>
<dbReference type="PANTHER" id="PTHR38050">
    <property type="match status" value="1"/>
</dbReference>
<keyword evidence="7" id="KW-0624">Polysaccharide degradation</keyword>
<dbReference type="InterPro" id="IPR003140">
    <property type="entry name" value="PLipase/COase/thioEstase"/>
</dbReference>
<evidence type="ECO:0000256" key="7">
    <source>
        <dbReference type="ARBA" id="ARBA00023326"/>
    </source>
</evidence>
<dbReference type="InterPro" id="IPR029058">
    <property type="entry name" value="AB_hydrolase_fold"/>
</dbReference>
<feature type="domain" description="Phospholipase/carboxylesterase/thioesterase" evidence="8">
    <location>
        <begin position="103"/>
        <end position="175"/>
    </location>
</feature>
<evidence type="ECO:0000256" key="5">
    <source>
        <dbReference type="ARBA" id="ARBA00022801"/>
    </source>
</evidence>
<organism evidence="9 10">
    <name type="scientific">Candidatus Dormiibacter inghamiae</name>
    <dbReference type="NCBI Taxonomy" id="3127013"/>
    <lineage>
        <taxon>Bacteria</taxon>
        <taxon>Bacillati</taxon>
        <taxon>Candidatus Dormiibacterota</taxon>
        <taxon>Candidatus Dormibacteria</taxon>
        <taxon>Candidatus Dormibacterales</taxon>
        <taxon>Candidatus Dormibacteraceae</taxon>
        <taxon>Candidatus Dormiibacter</taxon>
    </lineage>
</organism>
<evidence type="ECO:0000256" key="3">
    <source>
        <dbReference type="ARBA" id="ARBA00022651"/>
    </source>
</evidence>
<sequence length="266" mass="28483">PAKPATAEGRVSRRYRLHVPVGYLPSQPQPLVLEFHGGGGTAAGDDAGSGFSPLADHHAFLVAYLEAVHLDNGVSAWGNARPLDYGVDDLGYALAVLDAVKAHACVDLARIYATGFSDGGGMTEMMACYAADKLAAVAPVSGNYYADTVQPGCNPARPLPVLEIHGTEDSIVPYSGVGRQQGEFWLWSIPRWLAAWATRDGCHPDPVTFLQSDAVTGLRWEGCRAGSKVEHYRWDGGGHGLPPSIGGEDPREVIWRFLSAHSLPRR</sequence>
<dbReference type="RefSeq" id="WP_338176566.1">
    <property type="nucleotide sequence ID" value="NZ_JAEKNQ010000015.1"/>
</dbReference>
<evidence type="ECO:0000256" key="6">
    <source>
        <dbReference type="ARBA" id="ARBA00023277"/>
    </source>
</evidence>
<keyword evidence="5" id="KW-0378">Hydrolase</keyword>
<proteinExistence type="predicted"/>
<keyword evidence="4" id="KW-0732">Signal</keyword>